<keyword evidence="8" id="KW-0813">Transport</keyword>
<dbReference type="Gene3D" id="3.40.50.1000">
    <property type="entry name" value="HAD superfamily/HAD-like"/>
    <property type="match status" value="1"/>
</dbReference>
<dbReference type="NCBIfam" id="TIGR01494">
    <property type="entry name" value="ATPase_P-type"/>
    <property type="match status" value="2"/>
</dbReference>
<dbReference type="GO" id="GO:0005391">
    <property type="term" value="F:P-type sodium:potassium-exchanging transporter activity"/>
    <property type="evidence" value="ECO:0000318"/>
    <property type="project" value="GO_Central"/>
</dbReference>
<dbReference type="Pfam" id="PF13246">
    <property type="entry name" value="Cation_ATPase"/>
    <property type="match status" value="1"/>
</dbReference>
<dbReference type="FunFam" id="2.70.150.10:FF:000003">
    <property type="entry name" value="Sodium/potassium-transporting ATPase subunit alpha"/>
    <property type="match status" value="1"/>
</dbReference>
<dbReference type="OMA" id="MYLAYFI"/>
<dbReference type="InParanoid" id="A0EF87"/>
<evidence type="ECO:0000313" key="13">
    <source>
        <dbReference type="EMBL" id="CAK93978.1"/>
    </source>
</evidence>
<evidence type="ECO:0000256" key="7">
    <source>
        <dbReference type="ARBA" id="ARBA00022989"/>
    </source>
</evidence>
<dbReference type="FunFam" id="3.40.50.1000:FF:000083">
    <property type="entry name" value="Sodium/potassium-transporting ATPase subunit alpha"/>
    <property type="match status" value="1"/>
</dbReference>
<proteinExistence type="inferred from homology"/>
<dbReference type="InterPro" id="IPR023298">
    <property type="entry name" value="ATPase_P-typ_TM_dom_sf"/>
</dbReference>
<evidence type="ECO:0000256" key="1">
    <source>
        <dbReference type="ARBA" id="ARBA00004651"/>
    </source>
</evidence>
<dbReference type="RefSeq" id="XP_001461351.1">
    <property type="nucleotide sequence ID" value="XM_001461314.1"/>
</dbReference>
<dbReference type="GO" id="GO:0016887">
    <property type="term" value="F:ATP hydrolysis activity"/>
    <property type="evidence" value="ECO:0007669"/>
    <property type="project" value="InterPro"/>
</dbReference>
<dbReference type="SMART" id="SM00831">
    <property type="entry name" value="Cation_ATPase_N"/>
    <property type="match status" value="1"/>
</dbReference>
<dbReference type="PRINTS" id="PR00121">
    <property type="entry name" value="NAKATPASE"/>
</dbReference>
<evidence type="ECO:0000256" key="11">
    <source>
        <dbReference type="SAM" id="Phobius"/>
    </source>
</evidence>
<dbReference type="SUPFAM" id="SSF56784">
    <property type="entry name" value="HAD-like"/>
    <property type="match status" value="1"/>
</dbReference>
<keyword evidence="5" id="KW-0067">ATP-binding</keyword>
<evidence type="ECO:0000256" key="4">
    <source>
        <dbReference type="ARBA" id="ARBA00022741"/>
    </source>
</evidence>
<dbReference type="EMBL" id="CT868675">
    <property type="protein sequence ID" value="CAK93978.1"/>
    <property type="molecule type" value="Genomic_DNA"/>
</dbReference>
<keyword evidence="3 11" id="KW-0812">Transmembrane</keyword>
<dbReference type="InterPro" id="IPR023214">
    <property type="entry name" value="HAD_sf"/>
</dbReference>
<dbReference type="GO" id="GO:0005524">
    <property type="term" value="F:ATP binding"/>
    <property type="evidence" value="ECO:0007669"/>
    <property type="project" value="UniProtKB-KW"/>
</dbReference>
<dbReference type="SFLD" id="SFLDS00003">
    <property type="entry name" value="Haloacid_Dehalogenase"/>
    <property type="match status" value="1"/>
</dbReference>
<feature type="transmembrane region" description="Helical" evidence="11">
    <location>
        <begin position="370"/>
        <end position="395"/>
    </location>
</feature>
<accession>A0EF87</accession>
<dbReference type="PROSITE" id="PS00154">
    <property type="entry name" value="ATPASE_E1_E2"/>
    <property type="match status" value="1"/>
</dbReference>
<dbReference type="FunFam" id="3.40.1110.10:FF:000061">
    <property type="entry name" value="Potassium-transporting ATPase alpha chain 1"/>
    <property type="match status" value="1"/>
</dbReference>
<dbReference type="InterPro" id="IPR036412">
    <property type="entry name" value="HAD-like_sf"/>
</dbReference>
<dbReference type="PANTHER" id="PTHR43294:SF21">
    <property type="entry name" value="CATION TRANSPORTING ATPASE"/>
    <property type="match status" value="1"/>
</dbReference>
<dbReference type="InterPro" id="IPR023299">
    <property type="entry name" value="ATPase_P-typ_cyto_dom_N"/>
</dbReference>
<keyword evidence="6" id="KW-1278">Translocase</keyword>
<name>A0EF87_PARTE</name>
<evidence type="ECO:0000256" key="10">
    <source>
        <dbReference type="ARBA" id="ARBA00038148"/>
    </source>
</evidence>
<evidence type="ECO:0000256" key="3">
    <source>
        <dbReference type="ARBA" id="ARBA00022692"/>
    </source>
</evidence>
<feature type="transmembrane region" description="Helical" evidence="11">
    <location>
        <begin position="152"/>
        <end position="171"/>
    </location>
</feature>
<dbReference type="PANTHER" id="PTHR43294">
    <property type="entry name" value="SODIUM/POTASSIUM-TRANSPORTING ATPASE SUBUNIT ALPHA"/>
    <property type="match status" value="1"/>
</dbReference>
<dbReference type="GO" id="GO:0006883">
    <property type="term" value="P:intracellular sodium ion homeostasis"/>
    <property type="evidence" value="ECO:0000318"/>
    <property type="project" value="GO_Central"/>
</dbReference>
<dbReference type="OrthoDB" id="116380at2759"/>
<keyword evidence="7 11" id="KW-1133">Transmembrane helix</keyword>
<dbReference type="InterPro" id="IPR006068">
    <property type="entry name" value="ATPase_P-typ_cation-transptr_C"/>
</dbReference>
<evidence type="ECO:0000259" key="12">
    <source>
        <dbReference type="SMART" id="SM00831"/>
    </source>
</evidence>
<dbReference type="eggNOG" id="KOG0203">
    <property type="taxonomic scope" value="Eukaryota"/>
</dbReference>
<feature type="transmembrane region" description="Helical" evidence="11">
    <location>
        <begin position="1119"/>
        <end position="1138"/>
    </location>
</feature>
<dbReference type="SFLD" id="SFLDF00027">
    <property type="entry name" value="p-type_atpase"/>
    <property type="match status" value="1"/>
</dbReference>
<dbReference type="STRING" id="5888.A0EF87"/>
<dbReference type="FunFam" id="1.20.1110.10:FF:000085">
    <property type="entry name" value="Uncharacterized protein"/>
    <property type="match status" value="1"/>
</dbReference>
<dbReference type="InterPro" id="IPR059000">
    <property type="entry name" value="ATPase_P-type_domA"/>
</dbReference>
<reference evidence="13 14" key="1">
    <citation type="journal article" date="2006" name="Nature">
        <title>Global trends of whole-genome duplications revealed by the ciliate Paramecium tetraurelia.</title>
        <authorList>
            <consortium name="Genoscope"/>
            <person name="Aury J.-M."/>
            <person name="Jaillon O."/>
            <person name="Duret L."/>
            <person name="Noel B."/>
            <person name="Jubin C."/>
            <person name="Porcel B.M."/>
            <person name="Segurens B."/>
            <person name="Daubin V."/>
            <person name="Anthouard V."/>
            <person name="Aiach N."/>
            <person name="Arnaiz O."/>
            <person name="Billaut A."/>
            <person name="Beisson J."/>
            <person name="Blanc I."/>
            <person name="Bouhouche K."/>
            <person name="Camara F."/>
            <person name="Duharcourt S."/>
            <person name="Guigo R."/>
            <person name="Gogendeau D."/>
            <person name="Katinka M."/>
            <person name="Keller A.-M."/>
            <person name="Kissmehl R."/>
            <person name="Klotz C."/>
            <person name="Koll F."/>
            <person name="Le Moue A."/>
            <person name="Lepere C."/>
            <person name="Malinsky S."/>
            <person name="Nowacki M."/>
            <person name="Nowak J.K."/>
            <person name="Plattner H."/>
            <person name="Poulain J."/>
            <person name="Ruiz F."/>
            <person name="Serrano V."/>
            <person name="Zagulski M."/>
            <person name="Dessen P."/>
            <person name="Betermier M."/>
            <person name="Weissenbach J."/>
            <person name="Scarpelli C."/>
            <person name="Schachter V."/>
            <person name="Sperling L."/>
            <person name="Meyer E."/>
            <person name="Cohen J."/>
            <person name="Wincker P."/>
        </authorList>
    </citation>
    <scope>NUCLEOTIDE SEQUENCE [LARGE SCALE GENOMIC DNA]</scope>
    <source>
        <strain evidence="13 14">Stock d4-2</strain>
    </source>
</reference>
<dbReference type="InterPro" id="IPR004014">
    <property type="entry name" value="ATPase_P-typ_cation-transptr_N"/>
</dbReference>
<keyword evidence="8" id="KW-0406">Ion transport</keyword>
<dbReference type="GO" id="GO:0036376">
    <property type="term" value="P:sodium ion export across plasma membrane"/>
    <property type="evidence" value="ECO:0000318"/>
    <property type="project" value="GO_Central"/>
</dbReference>
<dbReference type="InterPro" id="IPR050510">
    <property type="entry name" value="Cation_transp_ATPase_P-type"/>
</dbReference>
<dbReference type="GO" id="GO:1902600">
    <property type="term" value="P:proton transmembrane transport"/>
    <property type="evidence" value="ECO:0000318"/>
    <property type="project" value="GO_Central"/>
</dbReference>
<dbReference type="KEGG" id="ptm:GSPATT00026301001"/>
<protein>
    <recommendedName>
        <fullName evidence="12">Cation-transporting P-type ATPase N-terminal domain-containing protein</fullName>
    </recommendedName>
</protein>
<keyword evidence="14" id="KW-1185">Reference proteome</keyword>
<dbReference type="InterPro" id="IPR018303">
    <property type="entry name" value="ATPase_P-typ_P_site"/>
</dbReference>
<feature type="transmembrane region" description="Helical" evidence="11">
    <location>
        <begin position="1150"/>
        <end position="1169"/>
    </location>
</feature>
<evidence type="ECO:0000256" key="6">
    <source>
        <dbReference type="ARBA" id="ARBA00022967"/>
    </source>
</evidence>
<evidence type="ECO:0000256" key="5">
    <source>
        <dbReference type="ARBA" id="ARBA00022840"/>
    </source>
</evidence>
<sequence>MCSKNRMDLKQSVRKCYLNQFNRMNQKPQSRSASAIITAFTQQYQEIQLLDAQREFDDMTKEMMQRRKRLLKQNEKGVQNEKVDTSKAEKFKNMDEHSIPLTELEQRLETSLINGLSSDQLDEKLKQYGKNTLTQKEKSPWYIQLLHELTNVFALLLWAASGLCFLAYGLTPEDPSNLYLGIVLIACILITALMTYFQNRKSEAIMQGFVNFIPPETIVIRDGKQQKLPAVDLVPGDIVIIESGKKIPADIRIIESNQMKVDNSSLTGESLLLIRSPECTHVENPLETKNLVFFGTLCKEGTGKGVVIFTGDKTVIGQIAGLVQSSMVEETPLKKELDAFTIYIACIALSIGILFFVLGFAVGYPAIQNLIFAVGIISANVPEGLLATVVVALSITAKKLAGLKVLVKNLEGVETLGSTSCICSDKTGTLTQNKMTVENIWYNGKKMRGHNKEKMGPYFNYQYDVQDPTFRLLHETAVICSEAVFDDSLPQNITIKINNSIGLSQAQKDQKLEEAKAQWNKDFKKLSCQEKPTIGDASETALIKFFQPIEDILQTRANKNIAKDKNQQIARKPFNSTNKFACIIIEDEQEDSHFTLLTKGAPERIWSLCDSIYCNGKVEIIDEKWSQEFDEINGKFGRQGERVLGFSRIPLPKSQFSKHYKFDLDNFNFPFKQQTFVGLISLIDPPKDSVPNAVQKCKSAGIQVIMVTGDQPVTAAAIARQCNIITEKTVNEIMEEKNITFEEAFHQSNALVIHGDRLTKMAIDDEGLPEDEKGRQLQEWLNKPQLVFARTSPAQKLIIVSGCQKRGHIVAVTGDGVNDSPAIKKADIGIAMGITGSDVAKDAADMILLNDDFSSIVVGIQEGRRIFDNFKKVIVYSLTSNIAELVPFLGFIVFRLPLPLTTVLVLCIQVGTDIFPSMVFVFEEADLDVMTRRPRNKNEHLVGGQLITFAYAQNGVLETFCGFFQWYISFNDFGFTPSSLYFLLNKQGVLPKYHDIYNPKDPWFGNSNLRESYPDGTCEGSDLTGQEDIDWIYPKHGAHDLRMVLLKCENGKIVSNMEWGDCNIDLISPVTQRPYCYHTEASSYSQTSFFFGVVLGQICNYQALRQLKGSVIYNGFDNVFMYLAYFIEFLITWSLSYIEIFNTGFGTRDILFIHYGICGLPFGIVMILWNEGRKVCIRIFKSKTAFPSWWDRCVVY</sequence>
<feature type="transmembrane region" description="Helical" evidence="11">
    <location>
        <begin position="900"/>
        <end position="922"/>
    </location>
</feature>
<evidence type="ECO:0000256" key="9">
    <source>
        <dbReference type="ARBA" id="ARBA00023136"/>
    </source>
</evidence>
<dbReference type="InterPro" id="IPR008250">
    <property type="entry name" value="ATPase_P-typ_transduc_dom_A_sf"/>
</dbReference>
<dbReference type="GO" id="GO:1990573">
    <property type="term" value="P:potassium ion import across plasma membrane"/>
    <property type="evidence" value="ECO:0000318"/>
    <property type="project" value="GO_Central"/>
</dbReference>
<dbReference type="Gene3D" id="2.70.150.10">
    <property type="entry name" value="Calcium-transporting ATPase, cytoplasmic transduction domain A"/>
    <property type="match status" value="1"/>
</dbReference>
<dbReference type="GeneID" id="5047136"/>
<keyword evidence="2" id="KW-1003">Cell membrane</keyword>
<comment type="similarity">
    <text evidence="10">Belongs to the cation transport ATPase (P-type) (TC 3.A.3) family.</text>
</comment>
<evidence type="ECO:0000256" key="2">
    <source>
        <dbReference type="ARBA" id="ARBA00022475"/>
    </source>
</evidence>
<dbReference type="InterPro" id="IPR001757">
    <property type="entry name" value="P_typ_ATPase"/>
</dbReference>
<evidence type="ECO:0000256" key="8">
    <source>
        <dbReference type="ARBA" id="ARBA00023065"/>
    </source>
</evidence>
<dbReference type="PRINTS" id="PR00119">
    <property type="entry name" value="CATATPASE"/>
</dbReference>
<keyword evidence="4" id="KW-0547">Nucleotide-binding</keyword>
<dbReference type="InterPro" id="IPR044492">
    <property type="entry name" value="P_typ_ATPase_HD_dom"/>
</dbReference>
<dbReference type="SFLD" id="SFLDG00002">
    <property type="entry name" value="C1.7:_P-type_atpase_like"/>
    <property type="match status" value="1"/>
</dbReference>
<dbReference type="SUPFAM" id="SSF81665">
    <property type="entry name" value="Calcium ATPase, transmembrane domain M"/>
    <property type="match status" value="1"/>
</dbReference>
<dbReference type="SUPFAM" id="SSF81653">
    <property type="entry name" value="Calcium ATPase, transduction domain A"/>
    <property type="match status" value="1"/>
</dbReference>
<dbReference type="Pfam" id="PF00122">
    <property type="entry name" value="E1-E2_ATPase"/>
    <property type="match status" value="1"/>
</dbReference>
<feature type="domain" description="Cation-transporting P-type ATPase N-terminal" evidence="12">
    <location>
        <begin position="95"/>
        <end position="169"/>
    </location>
</feature>
<dbReference type="Gene3D" id="3.40.1110.10">
    <property type="entry name" value="Calcium-transporting ATPase, cytoplasmic domain N"/>
    <property type="match status" value="1"/>
</dbReference>
<dbReference type="GO" id="GO:0005886">
    <property type="term" value="C:plasma membrane"/>
    <property type="evidence" value="ECO:0000318"/>
    <property type="project" value="GO_Central"/>
</dbReference>
<feature type="transmembrane region" description="Helical" evidence="11">
    <location>
        <begin position="340"/>
        <end position="364"/>
    </location>
</feature>
<keyword evidence="9 11" id="KW-0472">Membrane</keyword>
<dbReference type="AlphaFoldDB" id="A0EF87"/>
<feature type="transmembrane region" description="Helical" evidence="11">
    <location>
        <begin position="177"/>
        <end position="197"/>
    </location>
</feature>
<dbReference type="SUPFAM" id="SSF81660">
    <property type="entry name" value="Metal cation-transporting ATPase, ATP-binding domain N"/>
    <property type="match status" value="1"/>
</dbReference>
<dbReference type="FunFam" id="1.20.1110.10:FF:000095">
    <property type="entry name" value="Sodium/potassium-transporting ATPase subunit alpha-1"/>
    <property type="match status" value="1"/>
</dbReference>
<feature type="transmembrane region" description="Helical" evidence="11">
    <location>
        <begin position="873"/>
        <end position="894"/>
    </location>
</feature>
<organism evidence="13 14">
    <name type="scientific">Paramecium tetraurelia</name>
    <dbReference type="NCBI Taxonomy" id="5888"/>
    <lineage>
        <taxon>Eukaryota</taxon>
        <taxon>Sar</taxon>
        <taxon>Alveolata</taxon>
        <taxon>Ciliophora</taxon>
        <taxon>Intramacronucleata</taxon>
        <taxon>Oligohymenophorea</taxon>
        <taxon>Peniculida</taxon>
        <taxon>Parameciidae</taxon>
        <taxon>Paramecium</taxon>
    </lineage>
</organism>
<dbReference type="Pfam" id="PF00689">
    <property type="entry name" value="Cation_ATPase_C"/>
    <property type="match status" value="1"/>
</dbReference>
<gene>
    <name evidence="13" type="ORF">GSPATT00026301001</name>
</gene>
<dbReference type="GO" id="GO:0030007">
    <property type="term" value="P:intracellular potassium ion homeostasis"/>
    <property type="evidence" value="ECO:0000318"/>
    <property type="project" value="GO_Central"/>
</dbReference>
<dbReference type="HOGENOM" id="CLU_002360_4_1_1"/>
<dbReference type="Proteomes" id="UP000000600">
    <property type="component" value="Unassembled WGS sequence"/>
</dbReference>
<dbReference type="Pfam" id="PF00690">
    <property type="entry name" value="Cation_ATPase_N"/>
    <property type="match status" value="1"/>
</dbReference>
<evidence type="ECO:0000313" key="14">
    <source>
        <dbReference type="Proteomes" id="UP000000600"/>
    </source>
</evidence>
<comment type="subcellular location">
    <subcellularLocation>
        <location evidence="1">Cell membrane</location>
        <topology evidence="1">Multi-pass membrane protein</topology>
    </subcellularLocation>
</comment>
<dbReference type="Gene3D" id="1.20.1110.10">
    <property type="entry name" value="Calcium-transporting ATPase, transmembrane domain"/>
    <property type="match status" value="2"/>
</dbReference>